<keyword evidence="3" id="KW-0378">Hydrolase</keyword>
<dbReference type="InterPro" id="IPR051794">
    <property type="entry name" value="PG_Endopeptidase_C40"/>
</dbReference>
<organism evidence="8 9">
    <name type="scientific">Actinoplanes awajinensis subsp. mycoplanecinus</name>
    <dbReference type="NCBI Taxonomy" id="135947"/>
    <lineage>
        <taxon>Bacteria</taxon>
        <taxon>Bacillati</taxon>
        <taxon>Actinomycetota</taxon>
        <taxon>Actinomycetes</taxon>
        <taxon>Micromonosporales</taxon>
        <taxon>Micromonosporaceae</taxon>
        <taxon>Actinoplanes</taxon>
    </lineage>
</organism>
<evidence type="ECO:0000256" key="6">
    <source>
        <dbReference type="SAM" id="SignalP"/>
    </source>
</evidence>
<dbReference type="PRINTS" id="PR01217">
    <property type="entry name" value="PRICHEXTENSN"/>
</dbReference>
<feature type="domain" description="NlpC/P60" evidence="7">
    <location>
        <begin position="295"/>
        <end position="418"/>
    </location>
</feature>
<evidence type="ECO:0000256" key="4">
    <source>
        <dbReference type="ARBA" id="ARBA00022807"/>
    </source>
</evidence>
<dbReference type="AlphaFoldDB" id="A0A0X3V2M6"/>
<name>A0A0X3V2M6_9ACTN</name>
<evidence type="ECO:0000259" key="7">
    <source>
        <dbReference type="PROSITE" id="PS51935"/>
    </source>
</evidence>
<dbReference type="GO" id="GO:0008234">
    <property type="term" value="F:cysteine-type peptidase activity"/>
    <property type="evidence" value="ECO:0007669"/>
    <property type="project" value="UniProtKB-KW"/>
</dbReference>
<feature type="signal peptide" evidence="6">
    <location>
        <begin position="1"/>
        <end position="43"/>
    </location>
</feature>
<dbReference type="PANTHER" id="PTHR47359">
    <property type="entry name" value="PEPTIDOGLYCAN DL-ENDOPEPTIDASE CWLO"/>
    <property type="match status" value="1"/>
</dbReference>
<dbReference type="Gene3D" id="3.90.1720.10">
    <property type="entry name" value="endopeptidase domain like (from Nostoc punctiforme)"/>
    <property type="match status" value="1"/>
</dbReference>
<evidence type="ECO:0000313" key="8">
    <source>
        <dbReference type="EMBL" id="KUL39023.1"/>
    </source>
</evidence>
<keyword evidence="2" id="KW-0645">Protease</keyword>
<comment type="similarity">
    <text evidence="1">Belongs to the peptidase C40 family.</text>
</comment>
<dbReference type="SUPFAM" id="SSF54001">
    <property type="entry name" value="Cysteine proteinases"/>
    <property type="match status" value="1"/>
</dbReference>
<dbReference type="PANTHER" id="PTHR47359:SF3">
    <property type="entry name" value="NLP_P60 DOMAIN-CONTAINING PROTEIN-RELATED"/>
    <property type="match status" value="1"/>
</dbReference>
<comment type="caution">
    <text evidence="8">The sequence shown here is derived from an EMBL/GenBank/DDBJ whole genome shotgun (WGS) entry which is preliminary data.</text>
</comment>
<evidence type="ECO:0000256" key="2">
    <source>
        <dbReference type="ARBA" id="ARBA00022670"/>
    </source>
</evidence>
<proteinExistence type="inferred from homology"/>
<feature type="region of interest" description="Disordered" evidence="5">
    <location>
        <begin position="422"/>
        <end position="562"/>
    </location>
</feature>
<dbReference type="Proteomes" id="UP000053244">
    <property type="component" value="Unassembled WGS sequence"/>
</dbReference>
<dbReference type="EMBL" id="LLZH01000059">
    <property type="protein sequence ID" value="KUL39023.1"/>
    <property type="molecule type" value="Genomic_DNA"/>
</dbReference>
<accession>A0A0X3V2M6</accession>
<evidence type="ECO:0000256" key="3">
    <source>
        <dbReference type="ARBA" id="ARBA00022801"/>
    </source>
</evidence>
<feature type="compositionally biased region" description="Low complexity" evidence="5">
    <location>
        <begin position="437"/>
        <end position="562"/>
    </location>
</feature>
<dbReference type="InterPro" id="IPR038765">
    <property type="entry name" value="Papain-like_cys_pep_sf"/>
</dbReference>
<dbReference type="PROSITE" id="PS51935">
    <property type="entry name" value="NLPC_P60"/>
    <property type="match status" value="1"/>
</dbReference>
<sequence length="562" mass="57751">MSKALRYGSVTSRSVQARLRPVMYSAAAAATLAALFQPIPAMAAPTVPAGGQVTTPVGGQPTAPGLPAGGQVIAAGVPDAGSRPTALGALVLPGTPISTTTTSAIPGSATSPVLQQIEKGRIAVDQLGDQLLKLKAERDLAQTQVTTALQKVTDAQTNLGDAQTDAVAAAGLAMQQAAAAPPGALDSGLLGLDQLARLQRGETPTDDSSASRLEAAQIGTQIALDEQITTTAKWNDLAAQYTKMNAQLVRKQAAQQKLENAHRAELTAAESAASAADQALGTDYLSGSTNGQGADPRAVQALQYALAQRGDPYVWSEEGPDQFDCSGLMYAAYHTVNFPLVRVSRDQYWQTRNKVVDRYSLLPGDLLFFSYSNSWTGIHHVAMYAGDGMMVEAPRTGLNVRLVPVRWTRLFQATRVFGSVEGGASEVPLGSPDAEEPATGTPTKTATPKPSATTKTPSPSTSSTSKPPVTTSPTPKPSGSSSSPSANPSTTTPSTQPSATTPSSTPSATPSKTPDPVETTTSAPEATTTSASAAQTTSKTAEATKSTEAETSTAASVSTSSD</sequence>
<evidence type="ECO:0000256" key="1">
    <source>
        <dbReference type="ARBA" id="ARBA00007074"/>
    </source>
</evidence>
<keyword evidence="4" id="KW-0788">Thiol protease</keyword>
<keyword evidence="9" id="KW-1185">Reference proteome</keyword>
<dbReference type="Pfam" id="PF00877">
    <property type="entry name" value="NLPC_P60"/>
    <property type="match status" value="1"/>
</dbReference>
<keyword evidence="6" id="KW-0732">Signal</keyword>
<feature type="chain" id="PRO_5007055481" evidence="6">
    <location>
        <begin position="44"/>
        <end position="562"/>
    </location>
</feature>
<dbReference type="OrthoDB" id="5184762at2"/>
<evidence type="ECO:0000256" key="5">
    <source>
        <dbReference type="SAM" id="MobiDB-lite"/>
    </source>
</evidence>
<evidence type="ECO:0000313" key="9">
    <source>
        <dbReference type="Proteomes" id="UP000053244"/>
    </source>
</evidence>
<dbReference type="GO" id="GO:0006508">
    <property type="term" value="P:proteolysis"/>
    <property type="evidence" value="ECO:0007669"/>
    <property type="project" value="UniProtKB-KW"/>
</dbReference>
<dbReference type="InterPro" id="IPR000064">
    <property type="entry name" value="NLP_P60_dom"/>
</dbReference>
<gene>
    <name evidence="8" type="ORF">ADL15_10530</name>
</gene>
<reference evidence="8 9" key="1">
    <citation type="submission" date="2015-10" db="EMBL/GenBank/DDBJ databases">
        <authorList>
            <person name="Gilbert D.G."/>
        </authorList>
    </citation>
    <scope>NUCLEOTIDE SEQUENCE [LARGE SCALE GENOMIC DNA]</scope>
    <source>
        <strain evidence="8 9">NRRL B-16712</strain>
    </source>
</reference>
<protein>
    <submittedName>
        <fullName evidence="8">Cortactin-binding protein 2</fullName>
    </submittedName>
</protein>